<gene>
    <name evidence="2" type="ORF">QEO92_12620</name>
</gene>
<proteinExistence type="predicted"/>
<dbReference type="EMBL" id="CP123000">
    <property type="protein sequence ID" value="WGI70816.1"/>
    <property type="molecule type" value="Genomic_DNA"/>
</dbReference>
<sequence length="397" mass="43286">MHITNERQPGEATMFPTAFTHNLTQFARTLSFPERLQKTPLRNLSLETLRQRNTTLDSLFYDVKTVTPEEAFYISDSLAAEGAILIVPPSGDAPLKLYDTLDEFILDGGLEIDILAVAGVGSSALGSAAFARNIADAAGRSAAVVVSGYGLADVVTEALGGHFLFGYLNNIRHSFEILDEFSGRPKFGAAPYLSGERLTGSSLDTQTVRAMLGDPRLSFRLLTGHSKGNLVLSEALYDLQKTDRPAAEKLARQAKIVTFSARIAMPPLFSDVIDVMGEWDWFGEINSRAFIANDEVIPQAWHHTNTDLPNHLPVTAVLREILARMAAADRKKTVEPAPPEQAVSIEERAGAVQPSAAEETPEEPPPATPAMNSTARRPVSTLHRTSRQNRRTRSKPS</sequence>
<evidence type="ECO:0000256" key="1">
    <source>
        <dbReference type="SAM" id="MobiDB-lite"/>
    </source>
</evidence>
<feature type="region of interest" description="Disordered" evidence="1">
    <location>
        <begin position="329"/>
        <end position="397"/>
    </location>
</feature>
<accession>A0ABY8M8E9</accession>
<reference evidence="2 3" key="1">
    <citation type="submission" date="2023-04" db="EMBL/GenBank/DDBJ databases">
        <title>Neorhizobium petrolearium OS53, complete genome.</title>
        <authorList>
            <person name="Yu T."/>
        </authorList>
    </citation>
    <scope>NUCLEOTIDE SEQUENCE [LARGE SCALE GENOMIC DNA]</scope>
    <source>
        <strain evidence="2 3">OS53</strain>
    </source>
</reference>
<evidence type="ECO:0000313" key="3">
    <source>
        <dbReference type="Proteomes" id="UP001227095"/>
    </source>
</evidence>
<evidence type="ECO:0000313" key="2">
    <source>
        <dbReference type="EMBL" id="WGI70816.1"/>
    </source>
</evidence>
<protein>
    <recommendedName>
        <fullName evidence="4">Alpha/beta hydrolase</fullName>
    </recommendedName>
</protein>
<keyword evidence="3" id="KW-1185">Reference proteome</keyword>
<dbReference type="RefSeq" id="WP_280107515.1">
    <property type="nucleotide sequence ID" value="NZ_CP123000.1"/>
</dbReference>
<feature type="compositionally biased region" description="Basic residues" evidence="1">
    <location>
        <begin position="384"/>
        <end position="397"/>
    </location>
</feature>
<organism evidence="2 3">
    <name type="scientific">Neorhizobium petrolearium</name>
    <dbReference type="NCBI Taxonomy" id="515361"/>
    <lineage>
        <taxon>Bacteria</taxon>
        <taxon>Pseudomonadati</taxon>
        <taxon>Pseudomonadota</taxon>
        <taxon>Alphaproteobacteria</taxon>
        <taxon>Hyphomicrobiales</taxon>
        <taxon>Rhizobiaceae</taxon>
        <taxon>Rhizobium/Agrobacterium group</taxon>
        <taxon>Neorhizobium</taxon>
    </lineage>
</organism>
<name>A0ABY8M8E9_9HYPH</name>
<dbReference type="Proteomes" id="UP001227095">
    <property type="component" value="Chromosome"/>
</dbReference>
<evidence type="ECO:0008006" key="4">
    <source>
        <dbReference type="Google" id="ProtNLM"/>
    </source>
</evidence>